<protein>
    <submittedName>
        <fullName evidence="2">Uncharacterized protein</fullName>
    </submittedName>
</protein>
<gene>
    <name evidence="2" type="ORF">AVDCRST_MAG25-372</name>
</gene>
<feature type="compositionally biased region" description="Acidic residues" evidence="1">
    <location>
        <begin position="113"/>
        <end position="141"/>
    </location>
</feature>
<evidence type="ECO:0000313" key="2">
    <source>
        <dbReference type="EMBL" id="CAA9457822.1"/>
    </source>
</evidence>
<dbReference type="EMBL" id="CADCVI010000027">
    <property type="protein sequence ID" value="CAA9457822.1"/>
    <property type="molecule type" value="Genomic_DNA"/>
</dbReference>
<dbReference type="AlphaFoldDB" id="A0A6J4R5E3"/>
<evidence type="ECO:0000256" key="1">
    <source>
        <dbReference type="SAM" id="MobiDB-lite"/>
    </source>
</evidence>
<dbReference type="InterPro" id="IPR011033">
    <property type="entry name" value="PRC_barrel-like_sf"/>
</dbReference>
<organism evidence="2">
    <name type="scientific">uncultured Rubrobacteraceae bacterium</name>
    <dbReference type="NCBI Taxonomy" id="349277"/>
    <lineage>
        <taxon>Bacteria</taxon>
        <taxon>Bacillati</taxon>
        <taxon>Actinomycetota</taxon>
        <taxon>Rubrobacteria</taxon>
        <taxon>Rubrobacterales</taxon>
        <taxon>Rubrobacteraceae</taxon>
        <taxon>environmental samples</taxon>
    </lineage>
</organism>
<name>A0A6J4R5E3_9ACTN</name>
<dbReference type="SUPFAM" id="SSF50346">
    <property type="entry name" value="PRC-barrel domain"/>
    <property type="match status" value="1"/>
</dbReference>
<sequence>MEERGLVGIKARTTDGEAFGRISEVVADEDGAITHVIVERDDGGPDGELVEVPITSLSLDRDVDFATFHADASDDEPGDHLGDEEAPQGYAPNQSDAKEDTEHDGQFVTTPTDPDEAVSVEAEASTEADEAGGWQDEEFTTDDSGYPRTDVYIDPDTGDEEVDPLLKENETLKDDVDDLIVETALRARRAQDGVVELTGSAATREDLDAVVQEIMGLEEVRDVDTTEVEVG</sequence>
<feature type="compositionally biased region" description="Basic and acidic residues" evidence="1">
    <location>
        <begin position="96"/>
        <end position="105"/>
    </location>
</feature>
<feature type="region of interest" description="Disordered" evidence="1">
    <location>
        <begin position="68"/>
        <end position="159"/>
    </location>
</feature>
<dbReference type="Gene3D" id="2.30.30.240">
    <property type="entry name" value="PRC-barrel domain"/>
    <property type="match status" value="1"/>
</dbReference>
<accession>A0A6J4R5E3</accession>
<proteinExistence type="predicted"/>
<reference evidence="2" key="1">
    <citation type="submission" date="2020-02" db="EMBL/GenBank/DDBJ databases">
        <authorList>
            <person name="Meier V. D."/>
        </authorList>
    </citation>
    <scope>NUCLEOTIDE SEQUENCE</scope>
    <source>
        <strain evidence="2">AVDCRST_MAG25</strain>
    </source>
</reference>